<sequence length="1153" mass="124572">MRIGKLELIRYGKFTDRTVEFPAAEHDFHFVVGPNEAGKSTIRNAISELLFGMPHSSPLAFVHPQSDLRIGASIETGEESFAFHRTKSRRAPLCAPNGDPLAADALATFLGAADKSFFEQMYCLNHDALRRGGEAILDASSDVGQVLFQSAAGIASLGDVRQRLADEADKLWAKRRSENRVYYAGLRQYEEASGDLKTASVRTTQWRRAHNAVEEAEEKSREQDARRAELEAARGRLERVRRIAPYLNVWREKSAELRELGDVVDLPANAEATLQDALTRLASAGRALELHAEKAERLQAEAGAVHVDDALLAAQARIRALDAAHQRTADHASEIARLEQEVAMRLRQVAQDGAQLGWPQDEAGARRAMPGPLALQTVTSLMLERGELETAARNTEQTAGQSAAQIESLKSKLASIASGEVTPGLRAALRAAQKYRDAGATVQRFEDARREAQQTLDAGLASLGQWTRPIDELKAMTLPAGERIATLRAERQELASRVTLAVDREDEAKDDLATARSELDDLVQTHDVVTGDEVRDARVQRDAAWRAIRSGDVALDAAAPGFETAMHTADGLADRHLGSVGQTTQLAALKRRVANEQATLARREESVRAAKAALADFDETWCTLAAQSQLADMSLDDAPAWIASRDKVLTAAHALDARTQDLARESADAAARRDELARHLAEAGATHDTQAGLDALCDRAEAHIASIDDAIATRRAMNAQLDEALAGRIAREGAARAAREVFERWQREWSAALAKAGLANAADSQAAAEAAIDIVKKIGEQLTQIESVRGGQIDAMRMALAALEADAVQLAQELDASLAALGAAAIATELSTRLARASAAHADLERLKKEHAQASAQVSLAKAEVDEARATLRPLYETAGVDTPDVLAALIAQSQKKRELSVAVDEARNALIKGGDGLTLDELVAEVEDADIPNVHAELSRIGAALSESVKIASDIATTLDAARRELDAISGAANAARAEAKRQEALSAMADAAERFVKVETASTLLKWAIDRYRERRQGPMLSRASAIFSTLTLGAFSRLSVDYDRQPMALSAIRSSGEHVDIAGMSEGTRDQLYLALRLAALEEHGEKASPLPFVADDLFINFDDNRARAGLRVLAQIAKRTQVIFLSHHDHLIDIVREVLGAQVNVCDMS</sequence>
<dbReference type="Pfam" id="PF13514">
    <property type="entry name" value="AAA_27"/>
    <property type="match status" value="1"/>
</dbReference>
<feature type="coiled-coil region" evidence="1">
    <location>
        <begin position="281"/>
        <end position="341"/>
    </location>
</feature>
<keyword evidence="1" id="KW-0175">Coiled coil</keyword>
<dbReference type="EMBL" id="FCOA02000052">
    <property type="protein sequence ID" value="SAK96336.1"/>
    <property type="molecule type" value="Genomic_DNA"/>
</dbReference>
<dbReference type="PANTHER" id="PTHR41259:SF1">
    <property type="entry name" value="DOUBLE-STRAND BREAK REPAIR RAD50 ATPASE, PUTATIVE-RELATED"/>
    <property type="match status" value="1"/>
</dbReference>
<dbReference type="OrthoDB" id="9764467at2"/>
<reference evidence="3" key="1">
    <citation type="submission" date="2016-01" db="EMBL/GenBank/DDBJ databases">
        <authorList>
            <person name="Peeters C."/>
        </authorList>
    </citation>
    <scope>NUCLEOTIDE SEQUENCE</scope>
    <source>
        <strain evidence="3">LMG 29322</strain>
    </source>
</reference>
<gene>
    <name evidence="3" type="ORF">AWB79_07326</name>
</gene>
<dbReference type="AlphaFoldDB" id="A0A158DQ78"/>
<dbReference type="InterPro" id="IPR038734">
    <property type="entry name" value="YhaN_AAA"/>
</dbReference>
<dbReference type="PANTHER" id="PTHR41259">
    <property type="entry name" value="DOUBLE-STRAND BREAK REPAIR RAD50 ATPASE, PUTATIVE-RELATED"/>
    <property type="match status" value="1"/>
</dbReference>
<organism evidence="3 4">
    <name type="scientific">Caballeronia hypogeia</name>
    <dbReference type="NCBI Taxonomy" id="1777140"/>
    <lineage>
        <taxon>Bacteria</taxon>
        <taxon>Pseudomonadati</taxon>
        <taxon>Pseudomonadota</taxon>
        <taxon>Betaproteobacteria</taxon>
        <taxon>Burkholderiales</taxon>
        <taxon>Burkholderiaceae</taxon>
        <taxon>Caballeronia</taxon>
    </lineage>
</organism>
<evidence type="ECO:0000313" key="3">
    <source>
        <dbReference type="EMBL" id="SAK96336.1"/>
    </source>
</evidence>
<dbReference type="InterPro" id="IPR027417">
    <property type="entry name" value="P-loop_NTPase"/>
</dbReference>
<dbReference type="STRING" id="1777140.AWB79_07326"/>
<feature type="coiled-coil region" evidence="1">
    <location>
        <begin position="793"/>
        <end position="871"/>
    </location>
</feature>
<feature type="coiled-coil region" evidence="1">
    <location>
        <begin position="960"/>
        <end position="996"/>
    </location>
</feature>
<protein>
    <submittedName>
        <fullName evidence="3">AAA domain protein</fullName>
    </submittedName>
</protein>
<name>A0A158DQ78_9BURK</name>
<keyword evidence="4" id="KW-1185">Reference proteome</keyword>
<evidence type="ECO:0000259" key="2">
    <source>
        <dbReference type="Pfam" id="PF13514"/>
    </source>
</evidence>
<comment type="caution">
    <text evidence="3">The sequence shown here is derived from an EMBL/GenBank/DDBJ whole genome shotgun (WGS) entry which is preliminary data.</text>
</comment>
<proteinExistence type="predicted"/>
<evidence type="ECO:0000313" key="4">
    <source>
        <dbReference type="Proteomes" id="UP000054851"/>
    </source>
</evidence>
<dbReference type="Proteomes" id="UP000054851">
    <property type="component" value="Unassembled WGS sequence"/>
</dbReference>
<evidence type="ECO:0000256" key="1">
    <source>
        <dbReference type="SAM" id="Coils"/>
    </source>
</evidence>
<accession>A0A158DQ78</accession>
<dbReference type="SUPFAM" id="SSF52540">
    <property type="entry name" value="P-loop containing nucleoside triphosphate hydrolases"/>
    <property type="match status" value="1"/>
</dbReference>
<dbReference type="Gene3D" id="3.40.50.300">
    <property type="entry name" value="P-loop containing nucleotide triphosphate hydrolases"/>
    <property type="match status" value="2"/>
</dbReference>
<dbReference type="RefSeq" id="WP_061172323.1">
    <property type="nucleotide sequence ID" value="NZ_FCOA02000052.1"/>
</dbReference>
<feature type="domain" description="YhaN AAA" evidence="2">
    <location>
        <begin position="1"/>
        <end position="206"/>
    </location>
</feature>